<sequence>MKKENACRITVINLEALRKVYVWSAQLVVALEGDMENMRIGDLVVAVRGCRIVSVGRVTDFLLGPVGRMHLGCPCPRQIRIDLMHLDSTLRISPRQRDAIREAAAAYGFHFEKMRSALALPTEYANSLDSVLWKIKRAYSEIKERCDNAMRIRSIKIMNRTDIDAARKIELCLALEAEGALAQFVVDRDLARFISDAPESLILVATLIKPWEVCSDDELLDPENYLLLDMQHADLFSAGLITFSSSGKQIDDPAMDEDFCGWSDNSFCIAKPSKEQKRYLAFHRRCIFKQWRTYLPISPIRRKFVIESEAQDL</sequence>
<dbReference type="EMBL" id="LSTO01000008">
    <property type="protein sequence ID" value="OWW18362.1"/>
    <property type="molecule type" value="Genomic_DNA"/>
</dbReference>
<comment type="caution">
    <text evidence="1">The sequence shown here is derived from an EMBL/GenBank/DDBJ whole genome shotgun (WGS) entry which is preliminary data.</text>
</comment>
<keyword evidence="2" id="KW-1185">Reference proteome</keyword>
<dbReference type="RefSeq" id="WP_088710474.1">
    <property type="nucleotide sequence ID" value="NZ_LSTO01000008.1"/>
</dbReference>
<organism evidence="1 2">
    <name type="scientific">Noviherbaspirillum denitrificans</name>
    <dbReference type="NCBI Taxonomy" id="1968433"/>
    <lineage>
        <taxon>Bacteria</taxon>
        <taxon>Pseudomonadati</taxon>
        <taxon>Pseudomonadota</taxon>
        <taxon>Betaproteobacteria</taxon>
        <taxon>Burkholderiales</taxon>
        <taxon>Oxalobacteraceae</taxon>
        <taxon>Noviherbaspirillum</taxon>
    </lineage>
</organism>
<evidence type="ECO:0000313" key="1">
    <source>
        <dbReference type="EMBL" id="OWW18362.1"/>
    </source>
</evidence>
<evidence type="ECO:0000313" key="2">
    <source>
        <dbReference type="Proteomes" id="UP000197535"/>
    </source>
</evidence>
<protein>
    <submittedName>
        <fullName evidence="1">Uncharacterized protein</fullName>
    </submittedName>
</protein>
<name>A0A254TAR5_9BURK</name>
<dbReference type="OrthoDB" id="9811869at2"/>
<reference evidence="1 2" key="1">
    <citation type="submission" date="2016-02" db="EMBL/GenBank/DDBJ databases">
        <authorList>
            <person name="Wen L."/>
            <person name="He K."/>
            <person name="Yang H."/>
        </authorList>
    </citation>
    <scope>NUCLEOTIDE SEQUENCE [LARGE SCALE GENOMIC DNA]</scope>
    <source>
        <strain evidence="1 2">TSA40</strain>
    </source>
</reference>
<accession>A0A254TAR5</accession>
<proteinExistence type="predicted"/>
<dbReference type="Proteomes" id="UP000197535">
    <property type="component" value="Unassembled WGS sequence"/>
</dbReference>
<dbReference type="AlphaFoldDB" id="A0A254TAR5"/>
<gene>
    <name evidence="1" type="ORF">AYR66_01200</name>
</gene>